<organism evidence="1 2">
    <name type="scientific">Mollisia scopiformis</name>
    <name type="common">Conifer needle endophyte fungus</name>
    <name type="synonym">Phialocephala scopiformis</name>
    <dbReference type="NCBI Taxonomy" id="149040"/>
    <lineage>
        <taxon>Eukaryota</taxon>
        <taxon>Fungi</taxon>
        <taxon>Dikarya</taxon>
        <taxon>Ascomycota</taxon>
        <taxon>Pezizomycotina</taxon>
        <taxon>Leotiomycetes</taxon>
        <taxon>Helotiales</taxon>
        <taxon>Mollisiaceae</taxon>
        <taxon>Mollisia</taxon>
    </lineage>
</organism>
<dbReference type="EMBL" id="KQ947430">
    <property type="protein sequence ID" value="KUJ10019.1"/>
    <property type="molecule type" value="Genomic_DNA"/>
</dbReference>
<protein>
    <submittedName>
        <fullName evidence="1">Uncharacterized protein</fullName>
    </submittedName>
</protein>
<evidence type="ECO:0000313" key="1">
    <source>
        <dbReference type="EMBL" id="KUJ10019.1"/>
    </source>
</evidence>
<dbReference type="InParanoid" id="A0A132BDF8"/>
<sequence>MCTGPNHECRRCGNFEGPDSVEFESRCDNPWAYGHTITVVSAVIVTSACGACKRLARDEADELDEMLRQQNSPTRQLHEQNPQAPQNQEFPLFFILWCELNSNGELAENELSAEEALNADIASFLGYLRDAHFDPAHVHLAHLYGGHIEWLRLDKRTNFDFEPLMQPALPRFQIWARSQATRDHVQQDNHTIAASDAHRRFQRMVVTYAEMLDPRDRAEFQASRERQAVNGRREQNYEERQDHEYNVLPWRAWIPILTPDVPAPAEQEDEPIESFSHWVSRRDYLPPHVQRYPTHPGAVAWHESIILMHGAADRHFNFVPNFYVARPEILSFMQFRARDAPAGSVYALPFDEALREYERYLSHELPGPRMNQRWLDAVDEWMFQARAQL</sequence>
<name>A0A132BDF8_MOLSC</name>
<accession>A0A132BDF8</accession>
<dbReference type="KEGG" id="psco:LY89DRAFT_760834"/>
<keyword evidence="2" id="KW-1185">Reference proteome</keyword>
<gene>
    <name evidence="1" type="ORF">LY89DRAFT_760834</name>
</gene>
<dbReference type="RefSeq" id="XP_018064374.1">
    <property type="nucleotide sequence ID" value="XM_018221520.1"/>
</dbReference>
<evidence type="ECO:0000313" key="2">
    <source>
        <dbReference type="Proteomes" id="UP000070700"/>
    </source>
</evidence>
<dbReference type="AlphaFoldDB" id="A0A132BDF8"/>
<dbReference type="GeneID" id="28831246"/>
<reference evidence="1 2" key="1">
    <citation type="submission" date="2015-10" db="EMBL/GenBank/DDBJ databases">
        <title>Full genome of DAOMC 229536 Phialocephala scopiformis, a fungal endophyte of spruce producing the potent anti-insectan compound rugulosin.</title>
        <authorList>
            <consortium name="DOE Joint Genome Institute"/>
            <person name="Walker A.K."/>
            <person name="Frasz S.L."/>
            <person name="Seifert K.A."/>
            <person name="Miller J.D."/>
            <person name="Mondo S.J."/>
            <person name="Labutti K."/>
            <person name="Lipzen A."/>
            <person name="Dockter R."/>
            <person name="Kennedy M."/>
            <person name="Grigoriev I.V."/>
            <person name="Spatafora J.W."/>
        </authorList>
    </citation>
    <scope>NUCLEOTIDE SEQUENCE [LARGE SCALE GENOMIC DNA]</scope>
    <source>
        <strain evidence="1 2">CBS 120377</strain>
    </source>
</reference>
<proteinExistence type="predicted"/>
<dbReference type="Proteomes" id="UP000070700">
    <property type="component" value="Unassembled WGS sequence"/>
</dbReference>